<gene>
    <name evidence="1" type="ORF">NCTC13067_00897</name>
</gene>
<sequence>MESVLPGKHFPCKSAVSVLLYIMATGIDRPFLQMC</sequence>
<reference evidence="1 2" key="1">
    <citation type="submission" date="2018-06" db="EMBL/GenBank/DDBJ databases">
        <authorList>
            <consortium name="Pathogen Informatics"/>
            <person name="Doyle S."/>
        </authorList>
    </citation>
    <scope>NUCLEOTIDE SEQUENCE [LARGE SCALE GENOMIC DNA]</scope>
    <source>
        <strain evidence="1 2">NCTC13067</strain>
    </source>
</reference>
<accession>A0A379E4K1</accession>
<evidence type="ECO:0000313" key="1">
    <source>
        <dbReference type="EMBL" id="SUB87232.1"/>
    </source>
</evidence>
<dbReference type="AlphaFoldDB" id="A0A379E4K1"/>
<protein>
    <submittedName>
        <fullName evidence="1">Uncharacterized protein</fullName>
    </submittedName>
</protein>
<organism evidence="1 2">
    <name type="scientific">Prevotella denticola</name>
    <dbReference type="NCBI Taxonomy" id="28129"/>
    <lineage>
        <taxon>Bacteria</taxon>
        <taxon>Pseudomonadati</taxon>
        <taxon>Bacteroidota</taxon>
        <taxon>Bacteroidia</taxon>
        <taxon>Bacteroidales</taxon>
        <taxon>Prevotellaceae</taxon>
        <taxon>Prevotella</taxon>
    </lineage>
</organism>
<name>A0A379E4K1_9BACT</name>
<dbReference type="Proteomes" id="UP000255469">
    <property type="component" value="Unassembled WGS sequence"/>
</dbReference>
<proteinExistence type="predicted"/>
<evidence type="ECO:0000313" key="2">
    <source>
        <dbReference type="Proteomes" id="UP000255469"/>
    </source>
</evidence>
<dbReference type="EMBL" id="UGTM01000001">
    <property type="protein sequence ID" value="SUB87232.1"/>
    <property type="molecule type" value="Genomic_DNA"/>
</dbReference>